<name>A0ACC2MT18_PERAE</name>
<sequence length="111" mass="12161">MAPRSAIKGQVVAGFIDEFTLKGEFKQGEKKQEEDGTDTDKEWQLYVDGASNSRDSGTSIVFITLEGTVIESAVTLGFTASNNEAEYETLLSGLRIARELGIKWLIVHCDS</sequence>
<dbReference type="Proteomes" id="UP001234297">
    <property type="component" value="Chromosome 1"/>
</dbReference>
<protein>
    <submittedName>
        <fullName evidence="1">Uncharacterized protein</fullName>
    </submittedName>
</protein>
<proteinExistence type="predicted"/>
<reference evidence="1 2" key="1">
    <citation type="journal article" date="2022" name="Hortic Res">
        <title>A haplotype resolved chromosomal level avocado genome allows analysis of novel avocado genes.</title>
        <authorList>
            <person name="Nath O."/>
            <person name="Fletcher S.J."/>
            <person name="Hayward A."/>
            <person name="Shaw L.M."/>
            <person name="Masouleh A.K."/>
            <person name="Furtado A."/>
            <person name="Henry R.J."/>
            <person name="Mitter N."/>
        </authorList>
    </citation>
    <scope>NUCLEOTIDE SEQUENCE [LARGE SCALE GENOMIC DNA]</scope>
    <source>
        <strain evidence="2">cv. Hass</strain>
    </source>
</reference>
<accession>A0ACC2MT18</accession>
<evidence type="ECO:0000313" key="2">
    <source>
        <dbReference type="Proteomes" id="UP001234297"/>
    </source>
</evidence>
<comment type="caution">
    <text evidence="1">The sequence shown here is derived from an EMBL/GenBank/DDBJ whole genome shotgun (WGS) entry which is preliminary data.</text>
</comment>
<organism evidence="1 2">
    <name type="scientific">Persea americana</name>
    <name type="common">Avocado</name>
    <dbReference type="NCBI Taxonomy" id="3435"/>
    <lineage>
        <taxon>Eukaryota</taxon>
        <taxon>Viridiplantae</taxon>
        <taxon>Streptophyta</taxon>
        <taxon>Embryophyta</taxon>
        <taxon>Tracheophyta</taxon>
        <taxon>Spermatophyta</taxon>
        <taxon>Magnoliopsida</taxon>
        <taxon>Magnoliidae</taxon>
        <taxon>Laurales</taxon>
        <taxon>Lauraceae</taxon>
        <taxon>Persea</taxon>
    </lineage>
</organism>
<evidence type="ECO:0000313" key="1">
    <source>
        <dbReference type="EMBL" id="KAJ8648880.1"/>
    </source>
</evidence>
<dbReference type="EMBL" id="CM056809">
    <property type="protein sequence ID" value="KAJ8648880.1"/>
    <property type="molecule type" value="Genomic_DNA"/>
</dbReference>
<gene>
    <name evidence="1" type="ORF">MRB53_001903</name>
</gene>
<keyword evidence="2" id="KW-1185">Reference proteome</keyword>